<keyword evidence="1" id="KW-0812">Transmembrane</keyword>
<protein>
    <recommendedName>
        <fullName evidence="3">Citrate transporter-like domain-containing protein</fullName>
    </recommendedName>
</protein>
<dbReference type="EMBL" id="UINC01134913">
    <property type="protein sequence ID" value="SVD18746.1"/>
    <property type="molecule type" value="Genomic_DNA"/>
</dbReference>
<name>A0A382T9J5_9ZZZZ</name>
<evidence type="ECO:0000256" key="1">
    <source>
        <dbReference type="SAM" id="Phobius"/>
    </source>
</evidence>
<gene>
    <name evidence="2" type="ORF">METZ01_LOCUS371600</name>
</gene>
<dbReference type="AlphaFoldDB" id="A0A382T9J5"/>
<dbReference type="InterPro" id="IPR031566">
    <property type="entry name" value="CitMHS_2"/>
</dbReference>
<feature type="non-terminal residue" evidence="2">
    <location>
        <position position="1"/>
    </location>
</feature>
<dbReference type="Pfam" id="PF16980">
    <property type="entry name" value="CitMHS_2"/>
    <property type="match status" value="1"/>
</dbReference>
<organism evidence="2">
    <name type="scientific">marine metagenome</name>
    <dbReference type="NCBI Taxonomy" id="408172"/>
    <lineage>
        <taxon>unclassified sequences</taxon>
        <taxon>metagenomes</taxon>
        <taxon>ecological metagenomes</taxon>
    </lineage>
</organism>
<evidence type="ECO:0000313" key="2">
    <source>
        <dbReference type="EMBL" id="SVD18746.1"/>
    </source>
</evidence>
<accession>A0A382T9J5</accession>
<keyword evidence="1" id="KW-1133">Transmembrane helix</keyword>
<proteinExistence type="predicted"/>
<feature type="transmembrane region" description="Helical" evidence="1">
    <location>
        <begin position="105"/>
        <end position="127"/>
    </location>
</feature>
<evidence type="ECO:0008006" key="3">
    <source>
        <dbReference type="Google" id="ProtNLM"/>
    </source>
</evidence>
<keyword evidence="1" id="KW-0472">Membrane</keyword>
<feature type="transmembrane region" description="Helical" evidence="1">
    <location>
        <begin position="20"/>
        <end position="45"/>
    </location>
</feature>
<sequence length="128" mass="14020">ALSSITNMVIDTEGNPVNAMYFWLTGILSSFLDNAPTYLIFFNLAGSSMPDGAIMAEFLMHQAPKTLMAISAGAVFMGAMTYIGNAPNFMVQSIAEENNVNMPSFFGYMLWSTVILLPILLILTFIIF</sequence>
<feature type="transmembrane region" description="Helical" evidence="1">
    <location>
        <begin position="66"/>
        <end position="85"/>
    </location>
</feature>
<reference evidence="2" key="1">
    <citation type="submission" date="2018-05" db="EMBL/GenBank/DDBJ databases">
        <authorList>
            <person name="Lanie J.A."/>
            <person name="Ng W.-L."/>
            <person name="Kazmierczak K.M."/>
            <person name="Andrzejewski T.M."/>
            <person name="Davidsen T.M."/>
            <person name="Wayne K.J."/>
            <person name="Tettelin H."/>
            <person name="Glass J.I."/>
            <person name="Rusch D."/>
            <person name="Podicherti R."/>
            <person name="Tsui H.-C.T."/>
            <person name="Winkler M.E."/>
        </authorList>
    </citation>
    <scope>NUCLEOTIDE SEQUENCE</scope>
</reference>